<evidence type="ECO:0000256" key="1">
    <source>
        <dbReference type="SAM" id="Phobius"/>
    </source>
</evidence>
<feature type="transmembrane region" description="Helical" evidence="1">
    <location>
        <begin position="41"/>
        <end position="57"/>
    </location>
</feature>
<feature type="transmembrane region" description="Helical" evidence="1">
    <location>
        <begin position="12"/>
        <end position="34"/>
    </location>
</feature>
<proteinExistence type="predicted"/>
<organism evidence="2">
    <name type="scientific">viral metagenome</name>
    <dbReference type="NCBI Taxonomy" id="1070528"/>
    <lineage>
        <taxon>unclassified sequences</taxon>
        <taxon>metagenomes</taxon>
        <taxon>organismal metagenomes</taxon>
    </lineage>
</organism>
<reference evidence="2" key="1">
    <citation type="journal article" date="2020" name="Nature">
        <title>Giant virus diversity and host interactions through global metagenomics.</title>
        <authorList>
            <person name="Schulz F."/>
            <person name="Roux S."/>
            <person name="Paez-Espino D."/>
            <person name="Jungbluth S."/>
            <person name="Walsh D.A."/>
            <person name="Denef V.J."/>
            <person name="McMahon K.D."/>
            <person name="Konstantinidis K.T."/>
            <person name="Eloe-Fadrosh E.A."/>
            <person name="Kyrpides N.C."/>
            <person name="Woyke T."/>
        </authorList>
    </citation>
    <scope>NUCLEOTIDE SEQUENCE</scope>
    <source>
        <strain evidence="2">GVMAG-S-3300013093-109</strain>
    </source>
</reference>
<keyword evidence="1" id="KW-0472">Membrane</keyword>
<feature type="transmembrane region" description="Helical" evidence="1">
    <location>
        <begin position="103"/>
        <end position="120"/>
    </location>
</feature>
<dbReference type="AlphaFoldDB" id="A0A6C0KTK1"/>
<feature type="transmembrane region" description="Helical" evidence="1">
    <location>
        <begin position="69"/>
        <end position="91"/>
    </location>
</feature>
<protein>
    <submittedName>
        <fullName evidence="2">Uncharacterized protein</fullName>
    </submittedName>
</protein>
<accession>A0A6C0KTK1</accession>
<sequence length="144" mass="16710">MSLHSYQYASQVLLYAAAIIFLVFGIMHLSPFLFKVNYTQALLTLSISLVILAYIAYHGFEQKELGSWLFYGTFITGIPLLYHLFYLAFFSKDPHTKMKITKIYILGGVMIYLSLIWSNANRLVISEMSGNKMWDAFRMLTYIY</sequence>
<keyword evidence="1" id="KW-0812">Transmembrane</keyword>
<name>A0A6C0KTK1_9ZZZZ</name>
<dbReference type="EMBL" id="MN740969">
    <property type="protein sequence ID" value="QHU20593.1"/>
    <property type="molecule type" value="Genomic_DNA"/>
</dbReference>
<keyword evidence="1" id="KW-1133">Transmembrane helix</keyword>
<evidence type="ECO:0000313" key="2">
    <source>
        <dbReference type="EMBL" id="QHU20593.1"/>
    </source>
</evidence>